<feature type="domain" description="NAD(P)-binding" evidence="1">
    <location>
        <begin position="6"/>
        <end position="182"/>
    </location>
</feature>
<gene>
    <name evidence="2" type="ORF">H3H39_23035</name>
</gene>
<sequence length="284" mass="29079">MIAITGATGQLGQLVISGLLKTVPPSHIAAIVRNPAKAANLAALGVSVRQASYDDEASLTAAFQGVDKVLLISSSEVGQRLPQHKNVIKAAQRAGVGLLAYTSLLHATGSPLALASEHVATEEFLRASGLPYTILRNGWYVENYTGNLAAALAHGAILGSAQDGRISAAGRADYAAAAVAVLTASGTPDPVYELAGDQSFSLAELAAEVSRQAGKPVVYKDLPEREYEAALLAIGLPDWLASMLSNSDAGAARGALEDRSGTLSRLIGRPTTTLAEAVTAGIAG</sequence>
<proteinExistence type="predicted"/>
<comment type="caution">
    <text evidence="2">The sequence shown here is derived from an EMBL/GenBank/DDBJ whole genome shotgun (WGS) entry which is preliminary data.</text>
</comment>
<dbReference type="InterPro" id="IPR052718">
    <property type="entry name" value="NmrA-type_oxidoreductase"/>
</dbReference>
<dbReference type="CDD" id="cd05269">
    <property type="entry name" value="TMR_SDR_a"/>
    <property type="match status" value="1"/>
</dbReference>
<evidence type="ECO:0000313" key="2">
    <source>
        <dbReference type="EMBL" id="MBA5689930.1"/>
    </source>
</evidence>
<organism evidence="2 3">
    <name type="scientific">Rugamonas apoptosis</name>
    <dbReference type="NCBI Taxonomy" id="2758570"/>
    <lineage>
        <taxon>Bacteria</taxon>
        <taxon>Pseudomonadati</taxon>
        <taxon>Pseudomonadota</taxon>
        <taxon>Betaproteobacteria</taxon>
        <taxon>Burkholderiales</taxon>
        <taxon>Oxalobacteraceae</taxon>
        <taxon>Telluria group</taxon>
        <taxon>Rugamonas</taxon>
    </lineage>
</organism>
<keyword evidence="3" id="KW-1185">Reference proteome</keyword>
<dbReference type="RefSeq" id="WP_182156726.1">
    <property type="nucleotide sequence ID" value="NZ_JACEZU010000013.1"/>
</dbReference>
<name>A0A7W2FDZ1_9BURK</name>
<dbReference type="EMBL" id="JACEZU010000013">
    <property type="protein sequence ID" value="MBA5689930.1"/>
    <property type="molecule type" value="Genomic_DNA"/>
</dbReference>
<dbReference type="Gene3D" id="3.90.25.10">
    <property type="entry name" value="UDP-galactose 4-epimerase, domain 1"/>
    <property type="match status" value="1"/>
</dbReference>
<dbReference type="Pfam" id="PF13460">
    <property type="entry name" value="NAD_binding_10"/>
    <property type="match status" value="1"/>
</dbReference>
<dbReference type="InterPro" id="IPR016040">
    <property type="entry name" value="NAD(P)-bd_dom"/>
</dbReference>
<dbReference type="InterPro" id="IPR036291">
    <property type="entry name" value="NAD(P)-bd_dom_sf"/>
</dbReference>
<dbReference type="PANTHER" id="PTHR47129">
    <property type="entry name" value="QUINONE OXIDOREDUCTASE 2"/>
    <property type="match status" value="1"/>
</dbReference>
<accession>A0A7W2FDZ1</accession>
<evidence type="ECO:0000313" key="3">
    <source>
        <dbReference type="Proteomes" id="UP000573499"/>
    </source>
</evidence>
<protein>
    <submittedName>
        <fullName evidence="2">SDR family oxidoreductase</fullName>
    </submittedName>
</protein>
<dbReference type="AlphaFoldDB" id="A0A7W2FDZ1"/>
<evidence type="ECO:0000259" key="1">
    <source>
        <dbReference type="Pfam" id="PF13460"/>
    </source>
</evidence>
<reference evidence="2 3" key="1">
    <citation type="submission" date="2020-07" db="EMBL/GenBank/DDBJ databases">
        <title>Novel species isolated from subtropical streams in China.</title>
        <authorList>
            <person name="Lu H."/>
        </authorList>
    </citation>
    <scope>NUCLEOTIDE SEQUENCE [LARGE SCALE GENOMIC DNA]</scope>
    <source>
        <strain evidence="2 3">LX47W</strain>
    </source>
</reference>
<dbReference type="SUPFAM" id="SSF51735">
    <property type="entry name" value="NAD(P)-binding Rossmann-fold domains"/>
    <property type="match status" value="1"/>
</dbReference>
<dbReference type="Gene3D" id="3.40.50.720">
    <property type="entry name" value="NAD(P)-binding Rossmann-like Domain"/>
    <property type="match status" value="1"/>
</dbReference>
<dbReference type="PANTHER" id="PTHR47129:SF1">
    <property type="entry name" value="NMRA-LIKE DOMAIN-CONTAINING PROTEIN"/>
    <property type="match status" value="1"/>
</dbReference>
<dbReference type="Proteomes" id="UP000573499">
    <property type="component" value="Unassembled WGS sequence"/>
</dbReference>